<feature type="transmembrane region" description="Helical" evidence="16">
    <location>
        <begin position="5"/>
        <end position="25"/>
    </location>
</feature>
<keyword evidence="7" id="KW-0999">Mitochondrion inner membrane</keyword>
<proteinExistence type="inferred from homology"/>
<feature type="transmembrane region" description="Helical" evidence="16">
    <location>
        <begin position="548"/>
        <end position="568"/>
    </location>
</feature>
<comment type="function">
    <text evidence="16">Core subunit of the mitochondrial membrane respiratory chain NADH dehydrogenase (Complex I) which catalyzes electron transfer from NADH through the respiratory chain, using ubiquinone as an electron acceptor. Essential for the catalytic activity and assembly of complex I.</text>
</comment>
<dbReference type="GO" id="GO:0008137">
    <property type="term" value="F:NADH dehydrogenase (ubiquinone) activity"/>
    <property type="evidence" value="ECO:0007669"/>
    <property type="project" value="UniProtKB-EC"/>
</dbReference>
<dbReference type="PANTHER" id="PTHR42829:SF2">
    <property type="entry name" value="NADH-UBIQUINONE OXIDOREDUCTASE CHAIN 5"/>
    <property type="match status" value="1"/>
</dbReference>
<evidence type="ECO:0000256" key="7">
    <source>
        <dbReference type="ARBA" id="ARBA00022792"/>
    </source>
</evidence>
<feature type="transmembrane region" description="Helical" evidence="16">
    <location>
        <begin position="232"/>
        <end position="250"/>
    </location>
</feature>
<feature type="transmembrane region" description="Helical" evidence="16">
    <location>
        <begin position="294"/>
        <end position="319"/>
    </location>
</feature>
<evidence type="ECO:0000256" key="12">
    <source>
        <dbReference type="ARBA" id="ARBA00023075"/>
    </source>
</evidence>
<geneLocation type="mitochondrion" evidence="20"/>
<evidence type="ECO:0000256" key="2">
    <source>
        <dbReference type="ARBA" id="ARBA00012944"/>
    </source>
</evidence>
<feature type="transmembrane region" description="Helical" evidence="16">
    <location>
        <begin position="201"/>
        <end position="220"/>
    </location>
</feature>
<feature type="transmembrane region" description="Helical" evidence="16">
    <location>
        <begin position="62"/>
        <end position="85"/>
    </location>
</feature>
<evidence type="ECO:0000256" key="4">
    <source>
        <dbReference type="ARBA" id="ARBA00022448"/>
    </source>
</evidence>
<dbReference type="GO" id="GO:0005743">
    <property type="term" value="C:mitochondrial inner membrane"/>
    <property type="evidence" value="ECO:0007669"/>
    <property type="project" value="UniProtKB-SubCell"/>
</dbReference>
<dbReference type="GO" id="GO:0015990">
    <property type="term" value="P:electron transport coupled proton transport"/>
    <property type="evidence" value="ECO:0007669"/>
    <property type="project" value="TreeGrafter"/>
</dbReference>
<dbReference type="EC" id="7.1.1.2" evidence="2 16"/>
<evidence type="ECO:0000256" key="10">
    <source>
        <dbReference type="ARBA" id="ARBA00022989"/>
    </source>
</evidence>
<gene>
    <name evidence="20" type="primary">nad5</name>
</gene>
<feature type="domain" description="NADH dehydrogenase subunit 5 C-terminal" evidence="19">
    <location>
        <begin position="447"/>
        <end position="623"/>
    </location>
</feature>
<feature type="transmembrane region" description="Helical" evidence="16">
    <location>
        <begin position="159"/>
        <end position="180"/>
    </location>
</feature>
<dbReference type="Pfam" id="PF00662">
    <property type="entry name" value="Proton_antipo_N"/>
    <property type="match status" value="1"/>
</dbReference>
<feature type="transmembrane region" description="Helical" evidence="16">
    <location>
        <begin position="135"/>
        <end position="153"/>
    </location>
</feature>
<feature type="transmembrane region" description="Helical" evidence="16">
    <location>
        <begin position="513"/>
        <end position="541"/>
    </location>
</feature>
<evidence type="ECO:0000256" key="1">
    <source>
        <dbReference type="ARBA" id="ARBA00004448"/>
    </source>
</evidence>
<dbReference type="GO" id="GO:0003954">
    <property type="term" value="F:NADH dehydrogenase activity"/>
    <property type="evidence" value="ECO:0007669"/>
    <property type="project" value="TreeGrafter"/>
</dbReference>
<evidence type="ECO:0000259" key="18">
    <source>
        <dbReference type="Pfam" id="PF00662"/>
    </source>
</evidence>
<evidence type="ECO:0000256" key="13">
    <source>
        <dbReference type="ARBA" id="ARBA00023128"/>
    </source>
</evidence>
<evidence type="ECO:0000256" key="5">
    <source>
        <dbReference type="ARBA" id="ARBA00022660"/>
    </source>
</evidence>
<evidence type="ECO:0000256" key="16">
    <source>
        <dbReference type="RuleBase" id="RU003404"/>
    </source>
</evidence>
<evidence type="ECO:0000256" key="6">
    <source>
        <dbReference type="ARBA" id="ARBA00022692"/>
    </source>
</evidence>
<dbReference type="InterPro" id="IPR001750">
    <property type="entry name" value="ND/Mrp_TM"/>
</dbReference>
<feature type="transmembrane region" description="Helical" evidence="16">
    <location>
        <begin position="606"/>
        <end position="626"/>
    </location>
</feature>
<evidence type="ECO:0000259" key="17">
    <source>
        <dbReference type="Pfam" id="PF00361"/>
    </source>
</evidence>
<evidence type="ECO:0000256" key="15">
    <source>
        <dbReference type="ARBA" id="ARBA00049551"/>
    </source>
</evidence>
<keyword evidence="6 16" id="KW-0812">Transmembrane</keyword>
<feature type="domain" description="NADH:quinone oxidoreductase/Mrp antiporter transmembrane" evidence="17">
    <location>
        <begin position="155"/>
        <end position="444"/>
    </location>
</feature>
<feature type="domain" description="NADH-Ubiquinone oxidoreductase (complex I) chain 5 N-terminal" evidence="18">
    <location>
        <begin position="89"/>
        <end position="139"/>
    </location>
</feature>
<dbReference type="Pfam" id="PF06455">
    <property type="entry name" value="NADH5_C"/>
    <property type="match status" value="1"/>
</dbReference>
<keyword evidence="12 16" id="KW-0830">Ubiquinone</keyword>
<feature type="transmembrane region" description="Helical" evidence="16">
    <location>
        <begin position="270"/>
        <end position="288"/>
    </location>
</feature>
<evidence type="ECO:0000256" key="11">
    <source>
        <dbReference type="ARBA" id="ARBA00023027"/>
    </source>
</evidence>
<keyword evidence="5" id="KW-0679">Respiratory chain</keyword>
<name>A0AA96MNC9_9ECHI</name>
<protein>
    <recommendedName>
        <fullName evidence="3 16">NADH-ubiquinone oxidoreductase chain 5</fullName>
        <ecNumber evidence="2 16">7.1.1.2</ecNumber>
    </recommendedName>
</protein>
<comment type="catalytic activity">
    <reaction evidence="15 16">
        <text>a ubiquinone + NADH + 5 H(+)(in) = a ubiquinol + NAD(+) + 4 H(+)(out)</text>
        <dbReference type="Rhea" id="RHEA:29091"/>
        <dbReference type="Rhea" id="RHEA-COMP:9565"/>
        <dbReference type="Rhea" id="RHEA-COMP:9566"/>
        <dbReference type="ChEBI" id="CHEBI:15378"/>
        <dbReference type="ChEBI" id="CHEBI:16389"/>
        <dbReference type="ChEBI" id="CHEBI:17976"/>
        <dbReference type="ChEBI" id="CHEBI:57540"/>
        <dbReference type="ChEBI" id="CHEBI:57945"/>
        <dbReference type="EC" id="7.1.1.2"/>
    </reaction>
</comment>
<dbReference type="Pfam" id="PF00361">
    <property type="entry name" value="Proton_antipo_M"/>
    <property type="match status" value="1"/>
</dbReference>
<accession>A0AA96MNC9</accession>
<evidence type="ECO:0000259" key="19">
    <source>
        <dbReference type="Pfam" id="PF06455"/>
    </source>
</evidence>
<evidence type="ECO:0000256" key="9">
    <source>
        <dbReference type="ARBA" id="ARBA00022982"/>
    </source>
</evidence>
<keyword evidence="9" id="KW-0249">Electron transport</keyword>
<evidence type="ECO:0000256" key="8">
    <source>
        <dbReference type="ARBA" id="ARBA00022967"/>
    </source>
</evidence>
<dbReference type="InterPro" id="IPR010934">
    <property type="entry name" value="NADH_DH_su5_C"/>
</dbReference>
<feature type="transmembrane region" description="Helical" evidence="16">
    <location>
        <begin position="387"/>
        <end position="411"/>
    </location>
</feature>
<keyword evidence="4 16" id="KW-0813">Transport</keyword>
<organism evidence="20">
    <name type="scientific">Hyocrinidae sp</name>
    <dbReference type="NCBI Taxonomy" id="3078845"/>
    <lineage>
        <taxon>Eukaryota</taxon>
        <taxon>Metazoa</taxon>
        <taxon>Echinodermata</taxon>
        <taxon>Pelmatozoa</taxon>
        <taxon>Crinoidea</taxon>
        <taxon>Articulata</taxon>
        <taxon>Hyocrinida</taxon>
        <taxon>Hyocrinidae</taxon>
    </lineage>
</organism>
<comment type="similarity">
    <text evidence="16">Belongs to the complex I subunit 5 family.</text>
</comment>
<comment type="subcellular location">
    <subcellularLocation>
        <location evidence="1">Mitochondrion inner membrane</location>
        <topology evidence="1">Multi-pass membrane protein</topology>
    </subcellularLocation>
</comment>
<dbReference type="GO" id="GO:0042773">
    <property type="term" value="P:ATP synthesis coupled electron transport"/>
    <property type="evidence" value="ECO:0007669"/>
    <property type="project" value="InterPro"/>
</dbReference>
<keyword evidence="14 16" id="KW-0472">Membrane</keyword>
<reference evidence="20" key="1">
    <citation type="submission" date="2023-03" db="EMBL/GenBank/DDBJ databases">
        <authorList>
            <person name="Sun Y."/>
        </authorList>
    </citation>
    <scope>NUCLEOTIDE SEQUENCE</scope>
    <source>
        <strain evidence="20">DY72</strain>
    </source>
</reference>
<dbReference type="PRINTS" id="PR01434">
    <property type="entry name" value="NADHDHGNASE5"/>
</dbReference>
<evidence type="ECO:0000256" key="14">
    <source>
        <dbReference type="ARBA" id="ARBA00023136"/>
    </source>
</evidence>
<dbReference type="PANTHER" id="PTHR42829">
    <property type="entry name" value="NADH-UBIQUINONE OXIDOREDUCTASE CHAIN 5"/>
    <property type="match status" value="1"/>
</dbReference>
<keyword evidence="13 16" id="KW-0496">Mitochondrion</keyword>
<feature type="transmembrane region" description="Helical" evidence="16">
    <location>
        <begin position="326"/>
        <end position="352"/>
    </location>
</feature>
<sequence length="627" mass="71160">MNLVFFLGSIVLSIFFFLLLSIFSFSENYSFFNGVKSFFGLYVDSSYYFYDFGRLSISCLKFLSFFSIICFYFYLGFGAPTIKLVFHDWLSGFGFLGSFCFILDFYTICFFFVGNFVTLSIIQFSYYYMLGDPRWSSFFRLLLIFLFNMLILVSSDNLFFIFIGWEGVGFLSFLLIGWWGTRLEANSSSLEAVIYNRIGDIGFLFFFSICLSFLNSWSLFDIYILCGSLNSNIVYSLLFSVLIAAIAKSAQFGFHPWLPAAMEGPTPVSALLHSSTMVVAGVFLLIRLGNVIDFPPLFCSVCLVLGGVTSFYAASVALVQHDIKKIVAYSTTSQLGLMIFSIGLGSFVVAFFHICTHAFFKAMLFLCSGSIIHSLNDEQDLRKMGGLFYFLPITSSCVFLGSLSLSGVPFLSGFYSKDLILEIGLLNISNLLGVFLAFLSSIFTVVYSFRIVIFCFLMPFNNISVSSMSEENKYLVVSIVRLALGTIFVGWFFCNYVFPEFIVILPNSFNANIFFMVVLSVFSSLSVYLSFISFSSFMFSYSFLSGQWFFFIFFHNFISRFYFFISIFKGVRLLDRGWVENVGPYGSGVLFSNSSSLSQFVYSGFIKYYILSSFLILFWLLILVILV</sequence>
<evidence type="ECO:0000256" key="3">
    <source>
        <dbReference type="ARBA" id="ARBA00021096"/>
    </source>
</evidence>
<dbReference type="InterPro" id="IPR003945">
    <property type="entry name" value="NU5C-like"/>
</dbReference>
<dbReference type="AlphaFoldDB" id="A0AA96MNC9"/>
<feature type="transmembrane region" description="Helical" evidence="16">
    <location>
        <begin position="431"/>
        <end position="453"/>
    </location>
</feature>
<keyword evidence="11 16" id="KW-0520">NAD</keyword>
<dbReference type="EMBL" id="OQ721985">
    <property type="protein sequence ID" value="WNS59360.1"/>
    <property type="molecule type" value="Genomic_DNA"/>
</dbReference>
<feature type="transmembrane region" description="Helical" evidence="16">
    <location>
        <begin position="474"/>
        <end position="493"/>
    </location>
</feature>
<dbReference type="InterPro" id="IPR001516">
    <property type="entry name" value="Proton_antipo_N"/>
</dbReference>
<keyword evidence="10 16" id="KW-1133">Transmembrane helix</keyword>
<evidence type="ECO:0000313" key="20">
    <source>
        <dbReference type="EMBL" id="WNS59360.1"/>
    </source>
</evidence>
<feature type="transmembrane region" description="Helical" evidence="16">
    <location>
        <begin position="105"/>
        <end position="128"/>
    </location>
</feature>
<keyword evidence="8" id="KW-1278">Translocase</keyword>